<accession>A0A6I2MNC9</accession>
<dbReference type="PROSITE" id="PS00374">
    <property type="entry name" value="MGMT"/>
    <property type="match status" value="1"/>
</dbReference>
<evidence type="ECO:0000256" key="5">
    <source>
        <dbReference type="ARBA" id="ARBA00022763"/>
    </source>
</evidence>
<evidence type="ECO:0000256" key="1">
    <source>
        <dbReference type="ARBA" id="ARBA00001286"/>
    </source>
</evidence>
<dbReference type="HAMAP" id="MF_00772">
    <property type="entry name" value="OGT"/>
    <property type="match status" value="1"/>
</dbReference>
<dbReference type="EMBL" id="WKJH01000005">
    <property type="protein sequence ID" value="MRX64219.1"/>
    <property type="molecule type" value="Genomic_DNA"/>
</dbReference>
<sequence>MESAFLHTPLGIAKLEGDENGVSSITVIDGDIPPSDVIPEVLDDAVYQLQEYFEGKRQAFSLTLNPEGTDFQKKVWDALLQIPFGKTISYLQLSKTLGDPKAIRAVASANGKNPLWIVIPCHRVIGSDGSLTGYAGGIHRKKWLLAHESPAKQQSLF</sequence>
<keyword evidence="2 8" id="KW-0963">Cytoplasm</keyword>
<dbReference type="NCBIfam" id="TIGR00589">
    <property type="entry name" value="ogt"/>
    <property type="match status" value="1"/>
</dbReference>
<comment type="similarity">
    <text evidence="8">Belongs to the MGMT family.</text>
</comment>
<keyword evidence="3 8" id="KW-0489">Methyltransferase</keyword>
<dbReference type="OrthoDB" id="9802228at2"/>
<dbReference type="Proteomes" id="UP000443153">
    <property type="component" value="Unassembled WGS sequence"/>
</dbReference>
<proteinExistence type="inferred from homology"/>
<dbReference type="SUPFAM" id="SSF53155">
    <property type="entry name" value="Methylated DNA-protein cysteine methyltransferase domain"/>
    <property type="match status" value="1"/>
</dbReference>
<keyword evidence="4 8" id="KW-0808">Transferase</keyword>
<evidence type="ECO:0000256" key="3">
    <source>
        <dbReference type="ARBA" id="ARBA00022603"/>
    </source>
</evidence>
<evidence type="ECO:0000259" key="10">
    <source>
        <dbReference type="Pfam" id="PF02870"/>
    </source>
</evidence>
<evidence type="ECO:0000256" key="2">
    <source>
        <dbReference type="ARBA" id="ARBA00022490"/>
    </source>
</evidence>
<dbReference type="Gene3D" id="3.30.160.70">
    <property type="entry name" value="Methylated DNA-protein cysteine methyltransferase domain"/>
    <property type="match status" value="1"/>
</dbReference>
<dbReference type="FunFam" id="1.10.10.10:FF:000337">
    <property type="entry name" value="Methylated-DNA--protein-cysteine methyltransferase"/>
    <property type="match status" value="1"/>
</dbReference>
<comment type="function">
    <text evidence="8">Involved in the cellular defense against the biological effects of O6-methylguanine (O6-MeG) and O4-methylthymine (O4-MeT) in DNA. Repairs the methylated nucleobase in DNA by stoichiometrically transferring the methyl group to a cysteine residue in the enzyme. This is a suicide reaction: the enzyme is irreversibly inactivated.</text>
</comment>
<evidence type="ECO:0000313" key="12">
    <source>
        <dbReference type="Proteomes" id="UP000443153"/>
    </source>
</evidence>
<dbReference type="InterPro" id="IPR001497">
    <property type="entry name" value="MethylDNA_cys_MeTrfase_AS"/>
</dbReference>
<comment type="subcellular location">
    <subcellularLocation>
        <location evidence="8">Cytoplasm</location>
    </subcellularLocation>
</comment>
<dbReference type="EC" id="2.1.1.63" evidence="8"/>
<feature type="active site" description="Nucleophile; methyl group acceptor" evidence="8">
    <location>
        <position position="121"/>
    </location>
</feature>
<dbReference type="InterPro" id="IPR036217">
    <property type="entry name" value="MethylDNA_cys_MeTrfase_DNAb"/>
</dbReference>
<reference evidence="11 12" key="1">
    <citation type="submission" date="2019-11" db="EMBL/GenBank/DDBJ databases">
        <title>Maribacter lutea sp. nov., a marine bacterium isolated from intertidal sand.</title>
        <authorList>
            <person name="Liu A."/>
        </authorList>
    </citation>
    <scope>NUCLEOTIDE SEQUENCE [LARGE SCALE GENOMIC DNA]</scope>
    <source>
        <strain evidence="11 12">RZ05</strain>
    </source>
</reference>
<gene>
    <name evidence="11" type="ORF">GJ691_08555</name>
</gene>
<dbReference type="GO" id="GO:0003908">
    <property type="term" value="F:methylated-DNA-[protein]-cysteine S-methyltransferase activity"/>
    <property type="evidence" value="ECO:0007669"/>
    <property type="project" value="UniProtKB-UniRule"/>
</dbReference>
<name>A0A6I2MNC9_9FLAO</name>
<feature type="domain" description="Methylguanine DNA methyltransferase ribonuclease-like" evidence="10">
    <location>
        <begin position="5"/>
        <end position="65"/>
    </location>
</feature>
<evidence type="ECO:0000259" key="9">
    <source>
        <dbReference type="Pfam" id="PF01035"/>
    </source>
</evidence>
<keyword evidence="6 8" id="KW-0234">DNA repair</keyword>
<dbReference type="GO" id="GO:0006307">
    <property type="term" value="P:DNA alkylation repair"/>
    <property type="evidence" value="ECO:0007669"/>
    <property type="project" value="UniProtKB-UniRule"/>
</dbReference>
<evidence type="ECO:0000256" key="8">
    <source>
        <dbReference type="HAMAP-Rule" id="MF_00772"/>
    </source>
</evidence>
<dbReference type="PANTHER" id="PTHR10815">
    <property type="entry name" value="METHYLATED-DNA--PROTEIN-CYSTEINE METHYLTRANSFERASE"/>
    <property type="match status" value="1"/>
</dbReference>
<dbReference type="GO" id="GO:0005737">
    <property type="term" value="C:cytoplasm"/>
    <property type="evidence" value="ECO:0007669"/>
    <property type="project" value="UniProtKB-SubCell"/>
</dbReference>
<dbReference type="Pfam" id="PF02870">
    <property type="entry name" value="Methyltransf_1N"/>
    <property type="match status" value="1"/>
</dbReference>
<dbReference type="RefSeq" id="WP_154365849.1">
    <property type="nucleotide sequence ID" value="NZ_CANMYZ010000001.1"/>
</dbReference>
<comment type="catalytic activity">
    <reaction evidence="7 8">
        <text>a 6-O-methyl-2'-deoxyguanosine in DNA + L-cysteinyl-[protein] = S-methyl-L-cysteinyl-[protein] + a 2'-deoxyguanosine in DNA</text>
        <dbReference type="Rhea" id="RHEA:24000"/>
        <dbReference type="Rhea" id="RHEA-COMP:10131"/>
        <dbReference type="Rhea" id="RHEA-COMP:10132"/>
        <dbReference type="Rhea" id="RHEA-COMP:11367"/>
        <dbReference type="Rhea" id="RHEA-COMP:11368"/>
        <dbReference type="ChEBI" id="CHEBI:29950"/>
        <dbReference type="ChEBI" id="CHEBI:82612"/>
        <dbReference type="ChEBI" id="CHEBI:85445"/>
        <dbReference type="ChEBI" id="CHEBI:85448"/>
        <dbReference type="EC" id="2.1.1.63"/>
    </reaction>
</comment>
<keyword evidence="12" id="KW-1185">Reference proteome</keyword>
<dbReference type="InterPro" id="IPR014048">
    <property type="entry name" value="MethylDNA_cys_MeTrfase_DNA-bd"/>
</dbReference>
<dbReference type="InterPro" id="IPR008332">
    <property type="entry name" value="MethylG_MeTrfase_N"/>
</dbReference>
<dbReference type="PANTHER" id="PTHR10815:SF13">
    <property type="entry name" value="METHYLATED-DNA--PROTEIN-CYSTEINE METHYLTRANSFERASE"/>
    <property type="match status" value="1"/>
</dbReference>
<dbReference type="SUPFAM" id="SSF46767">
    <property type="entry name" value="Methylated DNA-protein cysteine methyltransferase, C-terminal domain"/>
    <property type="match status" value="1"/>
</dbReference>
<protein>
    <recommendedName>
        <fullName evidence="8">Methylated-DNA--protein-cysteine methyltransferase</fullName>
        <ecNumber evidence="8">2.1.1.63</ecNumber>
    </recommendedName>
    <alternativeName>
        <fullName evidence="8">6-O-methylguanine-DNA methyltransferase</fullName>
        <shortName evidence="8">MGMT</shortName>
    </alternativeName>
    <alternativeName>
        <fullName evidence="8">O-6-methylguanine-DNA-alkyltransferase</fullName>
    </alternativeName>
</protein>
<evidence type="ECO:0000256" key="4">
    <source>
        <dbReference type="ARBA" id="ARBA00022679"/>
    </source>
</evidence>
<comment type="catalytic activity">
    <reaction evidence="1 8">
        <text>a 4-O-methyl-thymidine in DNA + L-cysteinyl-[protein] = a thymidine in DNA + S-methyl-L-cysteinyl-[protein]</text>
        <dbReference type="Rhea" id="RHEA:53428"/>
        <dbReference type="Rhea" id="RHEA-COMP:10131"/>
        <dbReference type="Rhea" id="RHEA-COMP:10132"/>
        <dbReference type="Rhea" id="RHEA-COMP:13555"/>
        <dbReference type="Rhea" id="RHEA-COMP:13556"/>
        <dbReference type="ChEBI" id="CHEBI:29950"/>
        <dbReference type="ChEBI" id="CHEBI:82612"/>
        <dbReference type="ChEBI" id="CHEBI:137386"/>
        <dbReference type="ChEBI" id="CHEBI:137387"/>
        <dbReference type="EC" id="2.1.1.63"/>
    </reaction>
</comment>
<dbReference type="InterPro" id="IPR036388">
    <property type="entry name" value="WH-like_DNA-bd_sf"/>
</dbReference>
<dbReference type="InterPro" id="IPR023546">
    <property type="entry name" value="MGMT"/>
</dbReference>
<dbReference type="InterPro" id="IPR036631">
    <property type="entry name" value="MGMT_N_sf"/>
</dbReference>
<feature type="domain" description="Methylated-DNA-[protein]-cysteine S-methyltransferase DNA binding" evidence="9">
    <location>
        <begin position="70"/>
        <end position="149"/>
    </location>
</feature>
<comment type="miscellaneous">
    <text evidence="8">This enzyme catalyzes only one turnover and therefore is not strictly catalytic. According to one definition, an enzyme is a biocatalyst that acts repeatedly and over many reaction cycles.</text>
</comment>
<evidence type="ECO:0000256" key="7">
    <source>
        <dbReference type="ARBA" id="ARBA00049348"/>
    </source>
</evidence>
<dbReference type="GO" id="GO:0032259">
    <property type="term" value="P:methylation"/>
    <property type="evidence" value="ECO:0007669"/>
    <property type="project" value="UniProtKB-KW"/>
</dbReference>
<dbReference type="CDD" id="cd06445">
    <property type="entry name" value="ATase"/>
    <property type="match status" value="1"/>
</dbReference>
<organism evidence="11 12">
    <name type="scientific">Maribacter luteus</name>
    <dbReference type="NCBI Taxonomy" id="2594478"/>
    <lineage>
        <taxon>Bacteria</taxon>
        <taxon>Pseudomonadati</taxon>
        <taxon>Bacteroidota</taxon>
        <taxon>Flavobacteriia</taxon>
        <taxon>Flavobacteriales</taxon>
        <taxon>Flavobacteriaceae</taxon>
        <taxon>Maribacter</taxon>
    </lineage>
</organism>
<evidence type="ECO:0000256" key="6">
    <source>
        <dbReference type="ARBA" id="ARBA00023204"/>
    </source>
</evidence>
<comment type="caution">
    <text evidence="11">The sequence shown here is derived from an EMBL/GenBank/DDBJ whole genome shotgun (WGS) entry which is preliminary data.</text>
</comment>
<dbReference type="Gene3D" id="1.10.10.10">
    <property type="entry name" value="Winged helix-like DNA-binding domain superfamily/Winged helix DNA-binding domain"/>
    <property type="match status" value="1"/>
</dbReference>
<keyword evidence="5 8" id="KW-0227">DNA damage</keyword>
<evidence type="ECO:0000313" key="11">
    <source>
        <dbReference type="EMBL" id="MRX64219.1"/>
    </source>
</evidence>
<dbReference type="AlphaFoldDB" id="A0A6I2MNC9"/>
<dbReference type="Pfam" id="PF01035">
    <property type="entry name" value="DNA_binding_1"/>
    <property type="match status" value="1"/>
</dbReference>